<accession>A0ABS2HLN1</accession>
<name>A0ABS2HLN1_9VIBR</name>
<gene>
    <name evidence="1" type="ORF">JQC93_14465</name>
</gene>
<evidence type="ECO:0000313" key="2">
    <source>
        <dbReference type="Proteomes" id="UP000809621"/>
    </source>
</evidence>
<dbReference type="Proteomes" id="UP000809621">
    <property type="component" value="Unassembled WGS sequence"/>
</dbReference>
<dbReference type="Gene3D" id="2.30.30.40">
    <property type="entry name" value="SH3 Domains"/>
    <property type="match status" value="1"/>
</dbReference>
<dbReference type="RefSeq" id="WP_205159129.1">
    <property type="nucleotide sequence ID" value="NZ_JAFEUM010000006.1"/>
</dbReference>
<dbReference type="EMBL" id="JAFEUM010000006">
    <property type="protein sequence ID" value="MBM7037611.1"/>
    <property type="molecule type" value="Genomic_DNA"/>
</dbReference>
<reference evidence="1 2" key="1">
    <citation type="submission" date="2021-02" db="EMBL/GenBank/DDBJ databases">
        <authorList>
            <person name="Park J.-S."/>
        </authorList>
    </citation>
    <scope>NUCLEOTIDE SEQUENCE [LARGE SCALE GENOMIC DNA]</scope>
    <source>
        <strain evidence="1 2">188UL20-2</strain>
    </source>
</reference>
<proteinExistence type="predicted"/>
<protein>
    <submittedName>
        <fullName evidence="1">SH3 domain-containing protein</fullName>
    </submittedName>
</protein>
<evidence type="ECO:0000313" key="1">
    <source>
        <dbReference type="EMBL" id="MBM7037611.1"/>
    </source>
</evidence>
<keyword evidence="2" id="KW-1185">Reference proteome</keyword>
<comment type="caution">
    <text evidence="1">The sequence shown here is derived from an EMBL/GenBank/DDBJ whole genome shotgun (WGS) entry which is preliminary data.</text>
</comment>
<organism evidence="1 2">
    <name type="scientific">Vibrio ulleungensis</name>
    <dbReference type="NCBI Taxonomy" id="2807619"/>
    <lineage>
        <taxon>Bacteria</taxon>
        <taxon>Pseudomonadati</taxon>
        <taxon>Pseudomonadota</taxon>
        <taxon>Gammaproteobacteria</taxon>
        <taxon>Vibrionales</taxon>
        <taxon>Vibrionaceae</taxon>
        <taxon>Vibrio</taxon>
    </lineage>
</organism>
<sequence>MKKILIGLLILLFIAGGAGAVYYFFFYQNPSESDEADEPMVEVSESAAFEEDLQPIPFTEYFVISPGVEVFAKPTFESQVVGKTELREVVKVYEERNRWSRVQSWVNETTGKSQWIYNEHLSLENPGDTVQERYRDIKQLIVRTDDFEQNEARFIELTDQVLQSQQCSQSDLEQLQGWIRSFNYPDEPIYYSYCGGLDVEDKLYINLDNGDIFR</sequence>